<name>A0ABW7M8Y0_9GAMM</name>
<dbReference type="EMBL" id="JBHEGD010000001">
    <property type="protein sequence ID" value="MFH6597514.1"/>
    <property type="molecule type" value="Genomic_DNA"/>
</dbReference>
<comment type="caution">
    <text evidence="1">The sequence shown here is derived from an EMBL/GenBank/DDBJ whole genome shotgun (WGS) entry which is preliminary data.</text>
</comment>
<reference evidence="1 2" key="1">
    <citation type="submission" date="2024-09" db="EMBL/GenBank/DDBJ databases">
        <title>Elucidation of the Bokeelamides from Bacteria Associated with Moon Snail Egg Collars.</title>
        <authorList>
            <person name="Campbell R."/>
            <person name="Piedl K."/>
            <person name="Mevers E."/>
        </authorList>
    </citation>
    <scope>NUCLEOTIDE SEQUENCE [LARGE SCALE GENOMIC DNA]</scope>
    <source>
        <strain evidence="1 2">EM133</strain>
    </source>
</reference>
<protein>
    <submittedName>
        <fullName evidence="1">Uncharacterized protein</fullName>
    </submittedName>
</protein>
<accession>A0ABW7M8Y0</accession>
<evidence type="ECO:0000313" key="2">
    <source>
        <dbReference type="Proteomes" id="UP001609932"/>
    </source>
</evidence>
<gene>
    <name evidence="1" type="ORF">ACEVAQ_02100</name>
</gene>
<evidence type="ECO:0000313" key="1">
    <source>
        <dbReference type="EMBL" id="MFH6597514.1"/>
    </source>
</evidence>
<dbReference type="Proteomes" id="UP001609932">
    <property type="component" value="Unassembled WGS sequence"/>
</dbReference>
<organism evidence="1 2">
    <name type="scientific">Ectopseudomonas khazarica</name>
    <dbReference type="NCBI Taxonomy" id="2502979"/>
    <lineage>
        <taxon>Bacteria</taxon>
        <taxon>Pseudomonadati</taxon>
        <taxon>Pseudomonadota</taxon>
        <taxon>Gammaproteobacteria</taxon>
        <taxon>Pseudomonadales</taxon>
        <taxon>Pseudomonadaceae</taxon>
        <taxon>Ectopseudomonas</taxon>
    </lineage>
</organism>
<dbReference type="RefSeq" id="WP_395272084.1">
    <property type="nucleotide sequence ID" value="NZ_JBHEGD010000001.1"/>
</dbReference>
<proteinExistence type="predicted"/>
<sequence length="88" mass="9582">MADLSTSIARLITELTKPEAAHIAPKQALAEVWEALDQLNLNPGATQQLRAQIDEAKLAGLPHLNGTPLYLLEAMLHSLESHRGPDHD</sequence>
<keyword evidence="2" id="KW-1185">Reference proteome</keyword>